<dbReference type="InterPro" id="IPR032295">
    <property type="entry name" value="DUF4842"/>
</dbReference>
<dbReference type="eggNOG" id="COG3391">
    <property type="taxonomic scope" value="Bacteria"/>
</dbReference>
<feature type="domain" description="DUF4842" evidence="2">
    <location>
        <begin position="482"/>
        <end position="679"/>
    </location>
</feature>
<name>A0A1Y3QVP8_9BACT</name>
<evidence type="ECO:0000259" key="1">
    <source>
        <dbReference type="Pfam" id="PF13448"/>
    </source>
</evidence>
<evidence type="ECO:0000313" key="3">
    <source>
        <dbReference type="EMBL" id="OUN03175.1"/>
    </source>
</evidence>
<feature type="domain" description="DUF4114" evidence="1">
    <location>
        <begin position="334"/>
        <end position="418"/>
    </location>
</feature>
<dbReference type="Proteomes" id="UP000195772">
    <property type="component" value="Unassembled WGS sequence"/>
</dbReference>
<dbReference type="Pfam" id="PF13448">
    <property type="entry name" value="DUF4114"/>
    <property type="match status" value="1"/>
</dbReference>
<dbReference type="OrthoDB" id="1204817at2"/>
<evidence type="ECO:0000313" key="4">
    <source>
        <dbReference type="Proteomes" id="UP000195772"/>
    </source>
</evidence>
<proteinExistence type="predicted"/>
<dbReference type="Pfam" id="PF16130">
    <property type="entry name" value="DUF4842"/>
    <property type="match status" value="1"/>
</dbReference>
<dbReference type="EMBL" id="NFHB01000005">
    <property type="protein sequence ID" value="OUN03175.1"/>
    <property type="molecule type" value="Genomic_DNA"/>
</dbReference>
<comment type="caution">
    <text evidence="3">The sequence shown here is derived from an EMBL/GenBank/DDBJ whole genome shotgun (WGS) entry which is preliminary data.</text>
</comment>
<reference evidence="4" key="1">
    <citation type="submission" date="2017-04" db="EMBL/GenBank/DDBJ databases">
        <title>Function of individual gut microbiota members based on whole genome sequencing of pure cultures obtained from chicken caecum.</title>
        <authorList>
            <person name="Medvecky M."/>
            <person name="Cejkova D."/>
            <person name="Polansky O."/>
            <person name="Karasova D."/>
            <person name="Kubasova T."/>
            <person name="Cizek A."/>
            <person name="Rychlik I."/>
        </authorList>
    </citation>
    <scope>NUCLEOTIDE SEQUENCE [LARGE SCALE GENOMIC DNA]</scope>
    <source>
        <strain evidence="4">An90</strain>
    </source>
</reference>
<accession>A0A1Y3QVP8</accession>
<sequence length="684" mass="75454">MKNLRNLCLLYALAVCTMLPTGCIERPDEVPGPDGTAQGGNKYDYATTRDVPLNLDYARRGSKALFEIYAENPVDAGDGVLTLKPGVKALLRAYTDNDSKYSGVVNLPTAVSKVYVYSESYGFPACIGVDVTAGGISFDVRQLYEKSAGKVSGAVVADRTVTTRADAANPYNVQQLGDWTWEGKPLYILGTLFGQKPNLNIDPEYAQTPAGLMNRIQNVLMPGVDNSKYAMPTEVVNLNIAKDAHLTLVFAAELAGWRNAIGYYYYDTQNPPRTQAEFDALPKYVAFPNCTSFTTNFDDPDDWGSGSDDWTAPLFFGEQLRLTYFKGGKAADIFPAGTTVGWFMLPDAYEISTKNYPYTGKLDITGSKHPARYSNNEFNAGNGRYMVSLYDKVSGKTVLGFEDGGDNDYKDVLFYVDADPADAIYDPERPTTDPDDEKYPDVTGDPVVGTLAFEDLWPSQGDYDMNDVVVGYSTTFTTDKDNRIVAIRDVFTPLHSGGKLRSAFGYQLDIPVTAVKGVKVENGSSAAGLEKNQDKAVVILFDDIEQAVARGPVTVEIELDGRLSMDKVTRKSLYNPFICVSDKGFVPGAVRKEIHLTNYAPTSLADPYPFGRNDDKSSLDKAGNPIGPYYYATSELYPFAIDLPVTDFRIPDEMVKIDVFYPDFADWVKSRGEKHKEWYKKSVK</sequence>
<dbReference type="RefSeq" id="WP_087402472.1">
    <property type="nucleotide sequence ID" value="NZ_NFHB01000005.1"/>
</dbReference>
<evidence type="ECO:0008006" key="5">
    <source>
        <dbReference type="Google" id="ProtNLM"/>
    </source>
</evidence>
<gene>
    <name evidence="3" type="ORF">B5G41_09040</name>
</gene>
<organism evidence="3 4">
    <name type="scientific">Alistipes onderdonkii</name>
    <dbReference type="NCBI Taxonomy" id="328813"/>
    <lineage>
        <taxon>Bacteria</taxon>
        <taxon>Pseudomonadati</taxon>
        <taxon>Bacteroidota</taxon>
        <taxon>Bacteroidia</taxon>
        <taxon>Bacteroidales</taxon>
        <taxon>Rikenellaceae</taxon>
        <taxon>Alistipes</taxon>
    </lineage>
</organism>
<protein>
    <recommendedName>
        <fullName evidence="5">LruC domain-containing protein</fullName>
    </recommendedName>
</protein>
<dbReference type="NCBIfam" id="TIGR04456">
    <property type="entry name" value="LruC_dom"/>
    <property type="match status" value="1"/>
</dbReference>
<dbReference type="InterPro" id="IPR031025">
    <property type="entry name" value="LruC_dom"/>
</dbReference>
<evidence type="ECO:0000259" key="2">
    <source>
        <dbReference type="Pfam" id="PF16130"/>
    </source>
</evidence>
<dbReference type="InterPro" id="IPR025193">
    <property type="entry name" value="DUF4114"/>
</dbReference>
<dbReference type="AlphaFoldDB" id="A0A1Y3QVP8"/>